<accession>A0A9R1PB42</accession>
<evidence type="ECO:0000256" key="1">
    <source>
        <dbReference type="ARBA" id="ARBA00022679"/>
    </source>
</evidence>
<dbReference type="PANTHER" id="PTHR45707:SF76">
    <property type="entry name" value="PROTEIN KINASE DOMAIN-CONTAINING PROTEIN"/>
    <property type="match status" value="1"/>
</dbReference>
<dbReference type="FunFam" id="1.10.510.10:FF:000625">
    <property type="entry name" value="Cysteine-rich receptor-like protein kinase 6"/>
    <property type="match status" value="1"/>
</dbReference>
<sequence length="330" mass="37568">MDDVSAVPRVMSFQLLNEITKNFSTEMKIGAGSFGNVYKGQHTDGEWIAVKLLHNYIPGLEDEQFEKEYHNLANLQHNNIVRLVGYSHETRREFLPYNGDLVLADITQRALCFEYMQNGSLDKFLTDESKGHDWRTRYAIIKGICQGLKYLHEELQTPMYHLDLKPANVLLDENMVPKIADFGLSRLFGGEQSKFTKSDIGTRGYVPPEYIDACIISIKFDIFSLGVVIIKIMAGPTAYFRSAEMSPQEFIEIVHAYWNTKLQTTLVHALEPYSKQVKRCIEIALNCVDADRHKRPSIGEIINVLNEMETAIQVPGASMNHTGSSMNKRR</sequence>
<dbReference type="InterPro" id="IPR008271">
    <property type="entry name" value="Ser/Thr_kinase_AS"/>
</dbReference>
<dbReference type="PIRSF" id="PIRSF000654">
    <property type="entry name" value="Integrin-linked_kinase"/>
    <property type="match status" value="1"/>
</dbReference>
<evidence type="ECO:0000259" key="7">
    <source>
        <dbReference type="PROSITE" id="PS50011"/>
    </source>
</evidence>
<dbReference type="GO" id="GO:0005524">
    <property type="term" value="F:ATP binding"/>
    <property type="evidence" value="ECO:0007669"/>
    <property type="project" value="UniProtKB-UniRule"/>
</dbReference>
<evidence type="ECO:0000313" key="9">
    <source>
        <dbReference type="Proteomes" id="UP000324705"/>
    </source>
</evidence>
<keyword evidence="2 5" id="KW-0547">Nucleotide-binding</keyword>
<keyword evidence="3" id="KW-0418">Kinase</keyword>
<evidence type="ECO:0000256" key="6">
    <source>
        <dbReference type="RuleBase" id="RU000304"/>
    </source>
</evidence>
<evidence type="ECO:0000256" key="2">
    <source>
        <dbReference type="ARBA" id="ARBA00022741"/>
    </source>
</evidence>
<dbReference type="Pfam" id="PF00069">
    <property type="entry name" value="Pkinase"/>
    <property type="match status" value="1"/>
</dbReference>
<dbReference type="EMBL" id="LT934114">
    <property type="protein sequence ID" value="VAH40101.1"/>
    <property type="molecule type" value="Genomic_DNA"/>
</dbReference>
<dbReference type="Proteomes" id="UP000324705">
    <property type="component" value="Chromosome 2B"/>
</dbReference>
<dbReference type="Gramene" id="TRITD2Bv1G005880.7">
    <property type="protein sequence ID" value="TRITD2Bv1G005880.7"/>
    <property type="gene ID" value="TRITD2Bv1G005880"/>
</dbReference>
<gene>
    <name evidence="8" type="ORF">TRITD_2Bv1G005880</name>
</gene>
<dbReference type="Gene3D" id="3.30.200.20">
    <property type="entry name" value="Phosphorylase Kinase, domain 1"/>
    <property type="match status" value="1"/>
</dbReference>
<evidence type="ECO:0000313" key="8">
    <source>
        <dbReference type="EMBL" id="VAH40101.1"/>
    </source>
</evidence>
<feature type="domain" description="Protein kinase" evidence="7">
    <location>
        <begin position="23"/>
        <end position="312"/>
    </location>
</feature>
<evidence type="ECO:0000256" key="5">
    <source>
        <dbReference type="PROSITE-ProRule" id="PRU10141"/>
    </source>
</evidence>
<dbReference type="InterPro" id="IPR017441">
    <property type="entry name" value="Protein_kinase_ATP_BS"/>
</dbReference>
<dbReference type="SUPFAM" id="SSF56112">
    <property type="entry name" value="Protein kinase-like (PK-like)"/>
    <property type="match status" value="1"/>
</dbReference>
<dbReference type="PROSITE" id="PS50011">
    <property type="entry name" value="PROTEIN_KINASE_DOM"/>
    <property type="match status" value="1"/>
</dbReference>
<dbReference type="PANTHER" id="PTHR45707">
    <property type="entry name" value="C2 CALCIUM/LIPID-BINDING PLANT PHOSPHORIBOSYLTRANSFERASE FAMILY PROTEIN"/>
    <property type="match status" value="1"/>
</dbReference>
<comment type="similarity">
    <text evidence="6">Belongs to the protein kinase superfamily.</text>
</comment>
<dbReference type="PROSITE" id="PS00108">
    <property type="entry name" value="PROTEIN_KINASE_ST"/>
    <property type="match status" value="1"/>
</dbReference>
<keyword evidence="4 5" id="KW-0067">ATP-binding</keyword>
<name>A0A9R1PB42_TRITD</name>
<organism evidence="8 9">
    <name type="scientific">Triticum turgidum subsp. durum</name>
    <name type="common">Durum wheat</name>
    <name type="synonym">Triticum durum</name>
    <dbReference type="NCBI Taxonomy" id="4567"/>
    <lineage>
        <taxon>Eukaryota</taxon>
        <taxon>Viridiplantae</taxon>
        <taxon>Streptophyta</taxon>
        <taxon>Embryophyta</taxon>
        <taxon>Tracheophyta</taxon>
        <taxon>Spermatophyta</taxon>
        <taxon>Magnoliopsida</taxon>
        <taxon>Liliopsida</taxon>
        <taxon>Poales</taxon>
        <taxon>Poaceae</taxon>
        <taxon>BOP clade</taxon>
        <taxon>Pooideae</taxon>
        <taxon>Triticodae</taxon>
        <taxon>Triticeae</taxon>
        <taxon>Triticinae</taxon>
        <taxon>Triticum</taxon>
    </lineage>
</organism>
<evidence type="ECO:0000256" key="4">
    <source>
        <dbReference type="ARBA" id="ARBA00022840"/>
    </source>
</evidence>
<dbReference type="PROSITE" id="PS00107">
    <property type="entry name" value="PROTEIN_KINASE_ATP"/>
    <property type="match status" value="1"/>
</dbReference>
<evidence type="ECO:0000256" key="3">
    <source>
        <dbReference type="ARBA" id="ARBA00022777"/>
    </source>
</evidence>
<protein>
    <recommendedName>
        <fullName evidence="7">Protein kinase domain-containing protein</fullName>
    </recommendedName>
</protein>
<dbReference type="Gene3D" id="1.10.510.10">
    <property type="entry name" value="Transferase(Phosphotransferase) domain 1"/>
    <property type="match status" value="1"/>
</dbReference>
<dbReference type="AlphaFoldDB" id="A0A9R1PB42"/>
<dbReference type="InterPro" id="IPR000719">
    <property type="entry name" value="Prot_kinase_dom"/>
</dbReference>
<keyword evidence="9" id="KW-1185">Reference proteome</keyword>
<feature type="binding site" evidence="5">
    <location>
        <position position="51"/>
    </location>
    <ligand>
        <name>ATP</name>
        <dbReference type="ChEBI" id="CHEBI:30616"/>
    </ligand>
</feature>
<keyword evidence="6" id="KW-0723">Serine/threonine-protein kinase</keyword>
<dbReference type="SMART" id="SM00220">
    <property type="entry name" value="S_TKc"/>
    <property type="match status" value="1"/>
</dbReference>
<proteinExistence type="inferred from homology"/>
<dbReference type="GO" id="GO:0004674">
    <property type="term" value="F:protein serine/threonine kinase activity"/>
    <property type="evidence" value="ECO:0007669"/>
    <property type="project" value="UniProtKB-KW"/>
</dbReference>
<reference evidence="8 9" key="1">
    <citation type="submission" date="2017-09" db="EMBL/GenBank/DDBJ databases">
        <authorList>
            <consortium name="International Durum Wheat Genome Sequencing Consortium (IDWGSC)"/>
            <person name="Milanesi L."/>
        </authorList>
    </citation>
    <scope>NUCLEOTIDE SEQUENCE [LARGE SCALE GENOMIC DNA]</scope>
    <source>
        <strain evidence="9">cv. Svevo</strain>
    </source>
</reference>
<dbReference type="InterPro" id="IPR011009">
    <property type="entry name" value="Kinase-like_dom_sf"/>
</dbReference>
<keyword evidence="1" id="KW-0808">Transferase</keyword>